<protein>
    <recommendedName>
        <fullName evidence="2">Ribosomal silencing factor RsfS</fullName>
    </recommendedName>
</protein>
<dbReference type="GO" id="GO:0042256">
    <property type="term" value="P:cytosolic ribosome assembly"/>
    <property type="evidence" value="ECO:0007669"/>
    <property type="project" value="UniProtKB-UniRule"/>
</dbReference>
<dbReference type="GO" id="GO:0005737">
    <property type="term" value="C:cytoplasm"/>
    <property type="evidence" value="ECO:0007669"/>
    <property type="project" value="UniProtKB-SubCell"/>
</dbReference>
<evidence type="ECO:0000313" key="4">
    <source>
        <dbReference type="Proteomes" id="UP000293162"/>
    </source>
</evidence>
<dbReference type="Pfam" id="PF02410">
    <property type="entry name" value="RsfS"/>
    <property type="match status" value="1"/>
</dbReference>
<dbReference type="GO" id="GO:0017148">
    <property type="term" value="P:negative regulation of translation"/>
    <property type="evidence" value="ECO:0007669"/>
    <property type="project" value="UniProtKB-UniRule"/>
</dbReference>
<comment type="function">
    <text evidence="2">Functions as a ribosomal silencing factor. Interacts with ribosomal protein uL14 (rplN), blocking formation of intersubunit bridge B8. Prevents association of the 30S and 50S ribosomal subunits and the formation of functional ribosomes, thus repressing translation.</text>
</comment>
<keyword evidence="4" id="KW-1185">Reference proteome</keyword>
<comment type="similarity">
    <text evidence="1 2">Belongs to the Iojap/RsfS family.</text>
</comment>
<dbReference type="EMBL" id="SEWF01000020">
    <property type="protein sequence ID" value="RYU94928.1"/>
    <property type="molecule type" value="Genomic_DNA"/>
</dbReference>
<reference evidence="3 4" key="1">
    <citation type="submission" date="2019-02" db="EMBL/GenBank/DDBJ databases">
        <title>Bacterial novel species Emticicia sp. 17J42-9 isolated from soil.</title>
        <authorList>
            <person name="Jung H.-Y."/>
        </authorList>
    </citation>
    <scope>NUCLEOTIDE SEQUENCE [LARGE SCALE GENOMIC DNA]</scope>
    <source>
        <strain evidence="3 4">17J42-9</strain>
    </source>
</reference>
<comment type="subunit">
    <text evidence="2">Interacts with ribosomal protein uL14 (rplN).</text>
</comment>
<organism evidence="3 4">
    <name type="scientific">Emticicia agri</name>
    <dbReference type="NCBI Taxonomy" id="2492393"/>
    <lineage>
        <taxon>Bacteria</taxon>
        <taxon>Pseudomonadati</taxon>
        <taxon>Bacteroidota</taxon>
        <taxon>Cytophagia</taxon>
        <taxon>Cytophagales</taxon>
        <taxon>Leadbetterellaceae</taxon>
        <taxon>Emticicia</taxon>
    </lineage>
</organism>
<evidence type="ECO:0000256" key="1">
    <source>
        <dbReference type="ARBA" id="ARBA00010574"/>
    </source>
</evidence>
<dbReference type="InterPro" id="IPR043519">
    <property type="entry name" value="NT_sf"/>
</dbReference>
<dbReference type="NCBIfam" id="TIGR00090">
    <property type="entry name" value="rsfS_iojap_ybeB"/>
    <property type="match status" value="1"/>
</dbReference>
<comment type="caution">
    <text evidence="3">The sequence shown here is derived from an EMBL/GenBank/DDBJ whole genome shotgun (WGS) entry which is preliminary data.</text>
</comment>
<proteinExistence type="inferred from homology"/>
<dbReference type="AlphaFoldDB" id="A0A4Q5LYN8"/>
<dbReference type="HAMAP" id="MF_01477">
    <property type="entry name" value="Iojap_RsfS"/>
    <property type="match status" value="1"/>
</dbReference>
<evidence type="ECO:0000256" key="2">
    <source>
        <dbReference type="HAMAP-Rule" id="MF_01477"/>
    </source>
</evidence>
<dbReference type="RefSeq" id="WP_130021826.1">
    <property type="nucleotide sequence ID" value="NZ_SEWF01000020.1"/>
</dbReference>
<dbReference type="PANTHER" id="PTHR21043:SF0">
    <property type="entry name" value="MITOCHONDRIAL ASSEMBLY OF RIBOSOMAL LARGE SUBUNIT PROTEIN 1"/>
    <property type="match status" value="1"/>
</dbReference>
<dbReference type="Gene3D" id="3.30.460.10">
    <property type="entry name" value="Beta Polymerase, domain 2"/>
    <property type="match status" value="1"/>
</dbReference>
<dbReference type="InterPro" id="IPR004394">
    <property type="entry name" value="Iojap/RsfS/C7orf30"/>
</dbReference>
<dbReference type="OrthoDB" id="9793681at2"/>
<comment type="subcellular location">
    <subcellularLocation>
        <location evidence="2">Cytoplasm</location>
    </subcellularLocation>
</comment>
<keyword evidence="2" id="KW-0810">Translation regulation</keyword>
<dbReference type="GO" id="GO:0043023">
    <property type="term" value="F:ribosomal large subunit binding"/>
    <property type="evidence" value="ECO:0007669"/>
    <property type="project" value="TreeGrafter"/>
</dbReference>
<gene>
    <name evidence="2 3" type="primary">rsfS</name>
    <name evidence="3" type="ORF">EWM59_14650</name>
</gene>
<keyword evidence="2" id="KW-0963">Cytoplasm</keyword>
<dbReference type="PANTHER" id="PTHR21043">
    <property type="entry name" value="IOJAP SUPERFAMILY ORTHOLOG"/>
    <property type="match status" value="1"/>
</dbReference>
<evidence type="ECO:0000313" key="3">
    <source>
        <dbReference type="EMBL" id="RYU94928.1"/>
    </source>
</evidence>
<name>A0A4Q5LYN8_9BACT</name>
<accession>A0A4Q5LYN8</accession>
<keyword evidence="2" id="KW-0678">Repressor</keyword>
<dbReference type="GO" id="GO:0090071">
    <property type="term" value="P:negative regulation of ribosome biogenesis"/>
    <property type="evidence" value="ECO:0007669"/>
    <property type="project" value="UniProtKB-UniRule"/>
</dbReference>
<dbReference type="Proteomes" id="UP000293162">
    <property type="component" value="Unassembled WGS sequence"/>
</dbReference>
<sequence>MIKKKKELSGEELSRLVVHGMLEKKAANIVVMDLRNVKNAITDFFVICSGNTDTQIDAIATSIDEEIHKASGLHPWHQEGKQNREWILLDYVDVVAHVFRKDRRKFYDLESLWGDAELTEIAESMEPEPLKQILID</sequence>
<dbReference type="SUPFAM" id="SSF81301">
    <property type="entry name" value="Nucleotidyltransferase"/>
    <property type="match status" value="1"/>
</dbReference>